<gene>
    <name evidence="2" type="ORF">GA0070624_5235</name>
</gene>
<keyword evidence="1" id="KW-0472">Membrane</keyword>
<keyword evidence="1" id="KW-1133">Transmembrane helix</keyword>
<dbReference type="Proteomes" id="UP000199413">
    <property type="component" value="Unassembled WGS sequence"/>
</dbReference>
<dbReference type="RefSeq" id="WP_091345512.1">
    <property type="nucleotide sequence ID" value="NZ_FMHV01000002.1"/>
</dbReference>
<protein>
    <submittedName>
        <fullName evidence="2">Uncharacterized protein</fullName>
    </submittedName>
</protein>
<dbReference type="EMBL" id="FMHV01000002">
    <property type="protein sequence ID" value="SCL35337.1"/>
    <property type="molecule type" value="Genomic_DNA"/>
</dbReference>
<evidence type="ECO:0000256" key="1">
    <source>
        <dbReference type="SAM" id="Phobius"/>
    </source>
</evidence>
<evidence type="ECO:0000313" key="3">
    <source>
        <dbReference type="Proteomes" id="UP000199413"/>
    </source>
</evidence>
<dbReference type="AlphaFoldDB" id="A0A1C6T0W8"/>
<organism evidence="2 3">
    <name type="scientific">Micromonospora rhizosphaerae</name>
    <dbReference type="NCBI Taxonomy" id="568872"/>
    <lineage>
        <taxon>Bacteria</taxon>
        <taxon>Bacillati</taxon>
        <taxon>Actinomycetota</taxon>
        <taxon>Actinomycetes</taxon>
        <taxon>Micromonosporales</taxon>
        <taxon>Micromonosporaceae</taxon>
        <taxon>Micromonospora</taxon>
    </lineage>
</organism>
<sequence>MTGMPPEMLYHRCLGWHAPALRRTGIVASIGLVVALALLPFMRWELAAVGGWDAAALQRAVAADPYT</sequence>
<feature type="transmembrane region" description="Helical" evidence="1">
    <location>
        <begin position="20"/>
        <end position="39"/>
    </location>
</feature>
<evidence type="ECO:0000313" key="2">
    <source>
        <dbReference type="EMBL" id="SCL35337.1"/>
    </source>
</evidence>
<keyword evidence="3" id="KW-1185">Reference proteome</keyword>
<name>A0A1C6T0W8_9ACTN</name>
<keyword evidence="1" id="KW-0812">Transmembrane</keyword>
<accession>A0A1C6T0W8</accession>
<proteinExistence type="predicted"/>
<reference evidence="3" key="1">
    <citation type="submission" date="2016-06" db="EMBL/GenBank/DDBJ databases">
        <authorList>
            <person name="Varghese N."/>
            <person name="Submissions Spin"/>
        </authorList>
    </citation>
    <scope>NUCLEOTIDE SEQUENCE [LARGE SCALE GENOMIC DNA]</scope>
    <source>
        <strain evidence="3">DSM 45431</strain>
    </source>
</reference>